<dbReference type="STRING" id="686832.A0A0C3BSW0"/>
<reference evidence="4" key="2">
    <citation type="submission" date="2015-01" db="EMBL/GenBank/DDBJ databases">
        <title>Evolutionary Origins and Diversification of the Mycorrhizal Mutualists.</title>
        <authorList>
            <consortium name="DOE Joint Genome Institute"/>
            <consortium name="Mycorrhizal Genomics Consortium"/>
            <person name="Kohler A."/>
            <person name="Kuo A."/>
            <person name="Nagy L.G."/>
            <person name="Floudas D."/>
            <person name="Copeland A."/>
            <person name="Barry K.W."/>
            <person name="Cichocki N."/>
            <person name="Veneault-Fourrey C."/>
            <person name="LaButti K."/>
            <person name="Lindquist E.A."/>
            <person name="Lipzen A."/>
            <person name="Lundell T."/>
            <person name="Morin E."/>
            <person name="Murat C."/>
            <person name="Riley R."/>
            <person name="Ohm R."/>
            <person name="Sun H."/>
            <person name="Tunlid A."/>
            <person name="Henrissat B."/>
            <person name="Grigoriev I.V."/>
            <person name="Hibbett D.S."/>
            <person name="Martin F."/>
        </authorList>
    </citation>
    <scope>NUCLEOTIDE SEQUENCE [LARGE SCALE GENOMIC DNA]</scope>
    <source>
        <strain evidence="4">h7</strain>
    </source>
</reference>
<organism evidence="3 4">
    <name type="scientific">Hebeloma cylindrosporum</name>
    <dbReference type="NCBI Taxonomy" id="76867"/>
    <lineage>
        <taxon>Eukaryota</taxon>
        <taxon>Fungi</taxon>
        <taxon>Dikarya</taxon>
        <taxon>Basidiomycota</taxon>
        <taxon>Agaricomycotina</taxon>
        <taxon>Agaricomycetes</taxon>
        <taxon>Agaricomycetidae</taxon>
        <taxon>Agaricales</taxon>
        <taxon>Agaricineae</taxon>
        <taxon>Hymenogastraceae</taxon>
        <taxon>Hebeloma</taxon>
    </lineage>
</organism>
<dbReference type="Pfam" id="PF13300">
    <property type="entry name" value="DUF4078"/>
    <property type="match status" value="1"/>
</dbReference>
<feature type="compositionally biased region" description="Basic and acidic residues" evidence="2">
    <location>
        <begin position="274"/>
        <end position="285"/>
    </location>
</feature>
<evidence type="ECO:0000256" key="1">
    <source>
        <dbReference type="ARBA" id="ARBA00023054"/>
    </source>
</evidence>
<gene>
    <name evidence="3" type="ORF">M413DRAFT_74026</name>
</gene>
<dbReference type="InterPro" id="IPR025066">
    <property type="entry name" value="CCDC174-like"/>
</dbReference>
<dbReference type="EMBL" id="KN831784">
    <property type="protein sequence ID" value="KIM39765.1"/>
    <property type="molecule type" value="Genomic_DNA"/>
</dbReference>
<sequence length="333" mass="37658">MSHANKSRAKGISASSFFDLKAELSKQEADFAKTKAAGGSTKIIGGVKRPDKKPTVWARQNRGVNARASRDVELEEISKPTLDSARAVLERKAKIYEKLRKGKTGGLNDAQYDALLVDTNGATSKYYEEDSEDEDESLTVPHAPTNDDDPIVEYEDEFGRVRTARRSEVPRNLVLDREDEVDEDEDIIIRNPVNHFPIYQPSEERIAEIAKAHAEENNPLGVHYDASHEIRAKGAGFYQFSTDEETRAAQMAELKASREETTRIRQESGAADVKPGEVEGMREGDSGTLIVRSRAMEKRKREIEERRQMLEPKKKKNQKSRHRWRCYLAGDPE</sequence>
<reference evidence="3 4" key="1">
    <citation type="submission" date="2014-04" db="EMBL/GenBank/DDBJ databases">
        <authorList>
            <consortium name="DOE Joint Genome Institute"/>
            <person name="Kuo A."/>
            <person name="Gay G."/>
            <person name="Dore J."/>
            <person name="Kohler A."/>
            <person name="Nagy L.G."/>
            <person name="Floudas D."/>
            <person name="Copeland A."/>
            <person name="Barry K.W."/>
            <person name="Cichocki N."/>
            <person name="Veneault-Fourrey C."/>
            <person name="LaButti K."/>
            <person name="Lindquist E.A."/>
            <person name="Lipzen A."/>
            <person name="Lundell T."/>
            <person name="Morin E."/>
            <person name="Murat C."/>
            <person name="Sun H."/>
            <person name="Tunlid A."/>
            <person name="Henrissat B."/>
            <person name="Grigoriev I.V."/>
            <person name="Hibbett D.S."/>
            <person name="Martin F."/>
            <person name="Nordberg H.P."/>
            <person name="Cantor M.N."/>
            <person name="Hua S.X."/>
        </authorList>
    </citation>
    <scope>NUCLEOTIDE SEQUENCE [LARGE SCALE GENOMIC DNA]</scope>
    <source>
        <strain evidence="4">h7</strain>
    </source>
</reference>
<dbReference type="GO" id="GO:0005634">
    <property type="term" value="C:nucleus"/>
    <property type="evidence" value="ECO:0007669"/>
    <property type="project" value="TreeGrafter"/>
</dbReference>
<dbReference type="PANTHER" id="PTHR15885:SF1">
    <property type="entry name" value="COILED-COIL DOMAIN-CONTAINING PROTEIN 174"/>
    <property type="match status" value="1"/>
</dbReference>
<evidence type="ECO:0000256" key="2">
    <source>
        <dbReference type="SAM" id="MobiDB-lite"/>
    </source>
</evidence>
<evidence type="ECO:0000313" key="3">
    <source>
        <dbReference type="EMBL" id="KIM39765.1"/>
    </source>
</evidence>
<dbReference type="PANTHER" id="PTHR15885">
    <property type="entry name" value="COILED-COIL DOMAIN-CONTAINING PROTEIN 174"/>
    <property type="match status" value="1"/>
</dbReference>
<proteinExistence type="predicted"/>
<dbReference type="AlphaFoldDB" id="A0A0C3BSW0"/>
<feature type="region of interest" description="Disordered" evidence="2">
    <location>
        <begin position="126"/>
        <end position="151"/>
    </location>
</feature>
<dbReference type="OrthoDB" id="333551at2759"/>
<dbReference type="Proteomes" id="UP000053424">
    <property type="component" value="Unassembled WGS sequence"/>
</dbReference>
<name>A0A0C3BSW0_HEBCY</name>
<feature type="compositionally biased region" description="Basic and acidic residues" evidence="2">
    <location>
        <begin position="294"/>
        <end position="312"/>
    </location>
</feature>
<evidence type="ECO:0000313" key="4">
    <source>
        <dbReference type="Proteomes" id="UP000053424"/>
    </source>
</evidence>
<accession>A0A0C3BSW0</accession>
<keyword evidence="1" id="KW-0175">Coiled coil</keyword>
<keyword evidence="4" id="KW-1185">Reference proteome</keyword>
<protein>
    <submittedName>
        <fullName evidence="3">Uncharacterized protein</fullName>
    </submittedName>
</protein>
<feature type="compositionally biased region" description="Basic and acidic residues" evidence="2">
    <location>
        <begin position="256"/>
        <end position="266"/>
    </location>
</feature>
<feature type="compositionally biased region" description="Basic residues" evidence="2">
    <location>
        <begin position="313"/>
        <end position="325"/>
    </location>
</feature>
<feature type="region of interest" description="Disordered" evidence="2">
    <location>
        <begin position="256"/>
        <end position="333"/>
    </location>
</feature>
<dbReference type="HOGENOM" id="CLU_721907_0_0_1"/>